<dbReference type="Proteomes" id="UP001494902">
    <property type="component" value="Unassembled WGS sequence"/>
</dbReference>
<keyword evidence="2" id="KW-1185">Reference proteome</keyword>
<gene>
    <name evidence="1" type="ORF">WIS52_10010</name>
</gene>
<proteinExistence type="predicted"/>
<dbReference type="EMBL" id="JBEDNQ010000003">
    <property type="protein sequence ID" value="MEQ3550806.1"/>
    <property type="molecule type" value="Genomic_DNA"/>
</dbReference>
<evidence type="ECO:0000313" key="1">
    <source>
        <dbReference type="EMBL" id="MEQ3550806.1"/>
    </source>
</evidence>
<reference evidence="1 2" key="1">
    <citation type="submission" date="2024-03" db="EMBL/GenBank/DDBJ databases">
        <title>Draft genome sequence of Pseudonocardia nematodicida JCM 31783.</title>
        <authorList>
            <person name="Butdee W."/>
            <person name="Duangmal K."/>
        </authorList>
    </citation>
    <scope>NUCLEOTIDE SEQUENCE [LARGE SCALE GENOMIC DNA]</scope>
    <source>
        <strain evidence="1 2">JCM 31783</strain>
    </source>
</reference>
<comment type="caution">
    <text evidence="1">The sequence shown here is derived from an EMBL/GenBank/DDBJ whole genome shotgun (WGS) entry which is preliminary data.</text>
</comment>
<dbReference type="RefSeq" id="WP_349297853.1">
    <property type="nucleotide sequence ID" value="NZ_JBEDNQ010000003.1"/>
</dbReference>
<organism evidence="1 2">
    <name type="scientific">Pseudonocardia nematodicida</name>
    <dbReference type="NCBI Taxonomy" id="1206997"/>
    <lineage>
        <taxon>Bacteria</taxon>
        <taxon>Bacillati</taxon>
        <taxon>Actinomycetota</taxon>
        <taxon>Actinomycetes</taxon>
        <taxon>Pseudonocardiales</taxon>
        <taxon>Pseudonocardiaceae</taxon>
        <taxon>Pseudonocardia</taxon>
    </lineage>
</organism>
<evidence type="ECO:0000313" key="2">
    <source>
        <dbReference type="Proteomes" id="UP001494902"/>
    </source>
</evidence>
<protein>
    <submittedName>
        <fullName evidence="1">Uncharacterized protein</fullName>
    </submittedName>
</protein>
<sequence length="65" mass="7736">MNEHVWADLARARMRELHAEAAAERLCRRVRSRRRVTHAVRRGYARAWWALRPRAASWTPGLFEP</sequence>
<accession>A0ABV1K9G7</accession>
<name>A0ABV1K9G7_9PSEU</name>